<dbReference type="PROSITE" id="PS51678">
    <property type="entry name" value="SAM_MT_PRMT"/>
    <property type="match status" value="1"/>
</dbReference>
<sequence length="352" mass="41009">MCDFRRMDGLTENNSTKGKNMALSEMTSKDYYFDSYAHFGIHEEMLKDEIRTITYRTAMLQNKHLFKDKVVLDVGCGTGILSIFAAQAGAKKVIGIEYSNVIESAQKIVDANKFQDKIILIKGKVEEVELPEEFKQVDIIVSEWMGYSLFYESMLNTVIFARDKWLKPGGLIFPDKACLYLTSIEDQQYKDEKINWWSNVYGVDMSCIRKLAMAEPLVDVVEARQIVTSPMLIKEIDIHTVKEEDLEFTSNFVLKARRNDYIHALVTYFTIEFTHCHKRVRFSTSPEARYTHWKQTVLYLDDYITIKEAEEVYGTFHVKPNKNNHRDLDFTVSVDFQGELSTMQTKQDYKMR</sequence>
<dbReference type="InterPro" id="IPR055135">
    <property type="entry name" value="PRMT_dom"/>
</dbReference>
<comment type="caution">
    <text evidence="8">The sequence shown here is derived from an EMBL/GenBank/DDBJ whole genome shotgun (WGS) entry which is preliminary data.</text>
</comment>
<evidence type="ECO:0000313" key="8">
    <source>
        <dbReference type="EMBL" id="CAD5113551.1"/>
    </source>
</evidence>
<keyword evidence="9" id="KW-1185">Reference proteome</keyword>
<name>A0A7I8VDV0_9ANNE</name>
<evidence type="ECO:0000256" key="3">
    <source>
        <dbReference type="ARBA" id="ARBA00022679"/>
    </source>
</evidence>
<dbReference type="EMBL" id="CAJFCJ010000004">
    <property type="protein sequence ID" value="CAD5113551.1"/>
    <property type="molecule type" value="Genomic_DNA"/>
</dbReference>
<dbReference type="GO" id="GO:0035242">
    <property type="term" value="F:protein-arginine omega-N asymmetric methyltransferase activity"/>
    <property type="evidence" value="ECO:0007669"/>
    <property type="project" value="UniProtKB-EC"/>
</dbReference>
<evidence type="ECO:0000256" key="4">
    <source>
        <dbReference type="ARBA" id="ARBA00022691"/>
    </source>
</evidence>
<evidence type="ECO:0000256" key="5">
    <source>
        <dbReference type="ARBA" id="ARBA00049303"/>
    </source>
</evidence>
<dbReference type="InterPro" id="IPR029063">
    <property type="entry name" value="SAM-dependent_MTases_sf"/>
</dbReference>
<dbReference type="OrthoDB" id="7848332at2759"/>
<comment type="catalytic activity">
    <reaction evidence="5">
        <text>L-arginyl-[protein] + S-adenosyl-L-methionine = N(omega)-methyl-L-arginyl-[protein] + S-adenosyl-L-homocysteine + H(+)</text>
        <dbReference type="Rhea" id="RHEA:48100"/>
        <dbReference type="Rhea" id="RHEA-COMP:10532"/>
        <dbReference type="Rhea" id="RHEA-COMP:11990"/>
        <dbReference type="ChEBI" id="CHEBI:15378"/>
        <dbReference type="ChEBI" id="CHEBI:29965"/>
        <dbReference type="ChEBI" id="CHEBI:57856"/>
        <dbReference type="ChEBI" id="CHEBI:59789"/>
        <dbReference type="ChEBI" id="CHEBI:65280"/>
    </reaction>
    <physiologicalReaction direction="left-to-right" evidence="5">
        <dbReference type="Rhea" id="RHEA:48101"/>
    </physiologicalReaction>
</comment>
<evidence type="ECO:0000313" key="9">
    <source>
        <dbReference type="Proteomes" id="UP000549394"/>
    </source>
</evidence>
<keyword evidence="3 6" id="KW-0808">Transferase</keyword>
<dbReference type="GO" id="GO:0005634">
    <property type="term" value="C:nucleus"/>
    <property type="evidence" value="ECO:0007669"/>
    <property type="project" value="TreeGrafter"/>
</dbReference>
<dbReference type="FunFam" id="2.70.160.11:FF:000001">
    <property type="entry name" value="Blast:Protein arginine N-methyltransferase 1"/>
    <property type="match status" value="1"/>
</dbReference>
<dbReference type="FunFam" id="3.40.50.150:FF:000003">
    <property type="entry name" value="Blast:Protein arginine N-methyltransferase 1"/>
    <property type="match status" value="1"/>
</dbReference>
<dbReference type="Proteomes" id="UP000549394">
    <property type="component" value="Unassembled WGS sequence"/>
</dbReference>
<dbReference type="Pfam" id="PF06325">
    <property type="entry name" value="PrmA"/>
    <property type="match status" value="1"/>
</dbReference>
<evidence type="ECO:0000256" key="2">
    <source>
        <dbReference type="ARBA" id="ARBA00022603"/>
    </source>
</evidence>
<evidence type="ECO:0000259" key="7">
    <source>
        <dbReference type="Pfam" id="PF22528"/>
    </source>
</evidence>
<evidence type="ECO:0000256" key="6">
    <source>
        <dbReference type="PROSITE-ProRule" id="PRU01015"/>
    </source>
</evidence>
<accession>A0A7I8VDV0</accession>
<feature type="domain" description="Protein arginine N-methyltransferase" evidence="7">
    <location>
        <begin position="175"/>
        <end position="338"/>
    </location>
</feature>
<proteinExistence type="predicted"/>
<dbReference type="EC" id="2.1.1.319" evidence="1"/>
<dbReference type="GO" id="GO:0042054">
    <property type="term" value="F:histone methyltransferase activity"/>
    <property type="evidence" value="ECO:0007669"/>
    <property type="project" value="TreeGrafter"/>
</dbReference>
<dbReference type="PANTHER" id="PTHR11006:SF124">
    <property type="entry name" value="ARGININE METHYLTRANSFERASE 1-RELATED"/>
    <property type="match status" value="1"/>
</dbReference>
<organism evidence="8 9">
    <name type="scientific">Dimorphilus gyrociliatus</name>
    <dbReference type="NCBI Taxonomy" id="2664684"/>
    <lineage>
        <taxon>Eukaryota</taxon>
        <taxon>Metazoa</taxon>
        <taxon>Spiralia</taxon>
        <taxon>Lophotrochozoa</taxon>
        <taxon>Annelida</taxon>
        <taxon>Polychaeta</taxon>
        <taxon>Polychaeta incertae sedis</taxon>
        <taxon>Dinophilidae</taxon>
        <taxon>Dimorphilus</taxon>
    </lineage>
</organism>
<dbReference type="InterPro" id="IPR025799">
    <property type="entry name" value="Arg_MeTrfase"/>
</dbReference>
<evidence type="ECO:0000256" key="1">
    <source>
        <dbReference type="ARBA" id="ARBA00011925"/>
    </source>
</evidence>
<dbReference type="Pfam" id="PF22528">
    <property type="entry name" value="PRMT_C"/>
    <property type="match status" value="1"/>
</dbReference>
<dbReference type="SUPFAM" id="SSF53335">
    <property type="entry name" value="S-adenosyl-L-methionine-dependent methyltransferases"/>
    <property type="match status" value="1"/>
</dbReference>
<reference evidence="8 9" key="1">
    <citation type="submission" date="2020-08" db="EMBL/GenBank/DDBJ databases">
        <authorList>
            <person name="Hejnol A."/>
        </authorList>
    </citation>
    <scope>NUCLEOTIDE SEQUENCE [LARGE SCALE GENOMIC DNA]</scope>
</reference>
<protein>
    <recommendedName>
        <fullName evidence="1">type I protein arginine methyltransferase</fullName>
        <ecNumber evidence="1">2.1.1.319</ecNumber>
    </recommendedName>
</protein>
<keyword evidence="4 6" id="KW-0949">S-adenosyl-L-methionine</keyword>
<dbReference type="Gene3D" id="2.70.160.11">
    <property type="entry name" value="Hnrnp arginine n-methyltransferase1"/>
    <property type="match status" value="1"/>
</dbReference>
<dbReference type="GO" id="GO:0035241">
    <property type="term" value="F:protein-arginine omega-N monomethyltransferase activity"/>
    <property type="evidence" value="ECO:0007669"/>
    <property type="project" value="TreeGrafter"/>
</dbReference>
<gene>
    <name evidence="8" type="ORF">DGYR_LOCUS2518</name>
</gene>
<dbReference type="Gene3D" id="3.40.50.150">
    <property type="entry name" value="Vaccinia Virus protein VP39"/>
    <property type="match status" value="1"/>
</dbReference>
<dbReference type="AlphaFoldDB" id="A0A7I8VDV0"/>
<keyword evidence="2 6" id="KW-0489">Methyltransferase</keyword>
<dbReference type="CDD" id="cd02440">
    <property type="entry name" value="AdoMet_MTases"/>
    <property type="match status" value="1"/>
</dbReference>
<dbReference type="GO" id="GO:0032259">
    <property type="term" value="P:methylation"/>
    <property type="evidence" value="ECO:0007669"/>
    <property type="project" value="UniProtKB-KW"/>
</dbReference>
<dbReference type="PANTHER" id="PTHR11006">
    <property type="entry name" value="PROTEIN ARGININE N-METHYLTRANSFERASE"/>
    <property type="match status" value="1"/>
</dbReference>